<dbReference type="GO" id="GO:0030425">
    <property type="term" value="C:dendrite"/>
    <property type="evidence" value="ECO:0007669"/>
    <property type="project" value="TreeGrafter"/>
</dbReference>
<dbReference type="GO" id="GO:0048678">
    <property type="term" value="P:response to axon injury"/>
    <property type="evidence" value="ECO:0007669"/>
    <property type="project" value="InterPro"/>
</dbReference>
<reference evidence="8" key="1">
    <citation type="submission" date="2022-11" db="UniProtKB">
        <authorList>
            <consortium name="WormBaseParasite"/>
        </authorList>
    </citation>
    <scope>IDENTIFICATION</scope>
</reference>
<dbReference type="GO" id="GO:0005737">
    <property type="term" value="C:cytoplasm"/>
    <property type="evidence" value="ECO:0007669"/>
    <property type="project" value="UniProtKB-SubCell"/>
</dbReference>
<dbReference type="InterPro" id="IPR013761">
    <property type="entry name" value="SAM/pointed_sf"/>
</dbReference>
<proteinExistence type="predicted"/>
<dbReference type="PANTHER" id="PTHR22998:SF1">
    <property type="entry name" value="NAD(+) HYDROLASE SARM1"/>
    <property type="match status" value="1"/>
</dbReference>
<dbReference type="AlphaFoldDB" id="A0A915JYK0"/>
<dbReference type="Gene3D" id="1.10.150.50">
    <property type="entry name" value="Transcription Factor, Ets-1"/>
    <property type="match status" value="2"/>
</dbReference>
<evidence type="ECO:0000256" key="5">
    <source>
        <dbReference type="SAM" id="MobiDB-lite"/>
    </source>
</evidence>
<evidence type="ECO:0000256" key="1">
    <source>
        <dbReference type="ARBA" id="ARBA00004496"/>
    </source>
</evidence>
<name>A0A915JYK0_ROMCU</name>
<dbReference type="SMART" id="SM00454">
    <property type="entry name" value="SAM"/>
    <property type="match status" value="2"/>
</dbReference>
<keyword evidence="2" id="KW-0963">Cytoplasm</keyword>
<dbReference type="GO" id="GO:0003953">
    <property type="term" value="F:NAD+ nucleosidase activity"/>
    <property type="evidence" value="ECO:0007669"/>
    <property type="project" value="InterPro"/>
</dbReference>
<dbReference type="InterPro" id="IPR039184">
    <property type="entry name" value="SARM1"/>
</dbReference>
<keyword evidence="4" id="KW-0378">Hydrolase</keyword>
<accession>A0A915JYK0</accession>
<evidence type="ECO:0000256" key="4">
    <source>
        <dbReference type="ARBA" id="ARBA00022801"/>
    </source>
</evidence>
<dbReference type="Pfam" id="PF07647">
    <property type="entry name" value="SAM_2"/>
    <property type="match status" value="1"/>
</dbReference>
<organism evidence="7 8">
    <name type="scientific">Romanomermis culicivorax</name>
    <name type="common">Nematode worm</name>
    <dbReference type="NCBI Taxonomy" id="13658"/>
    <lineage>
        <taxon>Eukaryota</taxon>
        <taxon>Metazoa</taxon>
        <taxon>Ecdysozoa</taxon>
        <taxon>Nematoda</taxon>
        <taxon>Enoplea</taxon>
        <taxon>Dorylaimia</taxon>
        <taxon>Mermithida</taxon>
        <taxon>Mermithoidea</taxon>
        <taxon>Mermithidae</taxon>
        <taxon>Romanomermis</taxon>
    </lineage>
</organism>
<dbReference type="InterPro" id="IPR001660">
    <property type="entry name" value="SAM"/>
</dbReference>
<protein>
    <submittedName>
        <fullName evidence="8">SAM domain-containing protein</fullName>
    </submittedName>
</protein>
<evidence type="ECO:0000256" key="3">
    <source>
        <dbReference type="ARBA" id="ARBA00022737"/>
    </source>
</evidence>
<comment type="subcellular location">
    <subcellularLocation>
        <location evidence="1">Cytoplasm</location>
    </subcellularLocation>
</comment>
<evidence type="ECO:0000259" key="6">
    <source>
        <dbReference type="PROSITE" id="PS50105"/>
    </source>
</evidence>
<feature type="domain" description="SAM" evidence="6">
    <location>
        <begin position="539"/>
        <end position="603"/>
    </location>
</feature>
<feature type="compositionally biased region" description="Low complexity" evidence="5">
    <location>
        <begin position="70"/>
        <end position="96"/>
    </location>
</feature>
<sequence length="708" mass="80588">MDETLYKTAHQLSLVFAQRNDSRFLKMTTDRIEVGSELPTPPIEVSDPTQSTTCRRTSTSPYCDASADGASSRTSLSSAGGSLATRATTPLPKPPTATTIAAFSTLQFQKAERRMGAGCGWATNLIKENLKIKQDLAVLHHRIDAAFSPFKSNRRMSNNTDSIEKIRSILLEDVQRSPNLDPKFAVDRLSNYMLSMGYFDTLLDLFNEPTLFNQRQQIYISNSDGIENDDCAVNKLRQFYVHLVDIFAQIFNDQCVQHLIRRRFLTDFLDRLRKISDQNKIAKCNAKNNNNNEIWHFPSPSDLSSASSESLVIEKLTGHNSECCDTMCSYGPVFERAIECLSMEGGDLDAVLANLGVIINLLIFNAKIGLNSMIKKQLCSQLSIFIMDENPILAYKACLAMSLVWSKVGNSQIDDESTGWCMWIGYFLNNQNPEMTGFAATAYRNRFVGSKSWLSQYIQSMNFDAPNIKAFILFMLVVECYSGNKENVLRTFHDSNLFDLLSKTLDNPLSKSYFDRLAKIVRSSWPKNTKLDEKPAYMWTSGQVCDWLSEVGFDEYVPKFRELKIDGDFLFKLDGPDFVRECKIKSDFDLMRFSRELTNLKMATDYSPMDPTALDMWLVNLDPQLSQYTYQMLIKGLDRNNLKMISECILIEVCSVNNIVHRKKILRCLSRLLIISLLNYHNLSGRLLDLLAIDHRCKSKKCRIFALQ</sequence>
<dbReference type="SUPFAM" id="SSF47769">
    <property type="entry name" value="SAM/Pointed domain"/>
    <property type="match status" value="2"/>
</dbReference>
<dbReference type="PROSITE" id="PS50105">
    <property type="entry name" value="SAM_DOMAIN"/>
    <property type="match status" value="1"/>
</dbReference>
<dbReference type="PANTHER" id="PTHR22998">
    <property type="entry name" value="SARM1"/>
    <property type="match status" value="1"/>
</dbReference>
<dbReference type="WBParaSite" id="nRc.2.0.1.t31075-RA">
    <property type="protein sequence ID" value="nRc.2.0.1.t31075-RA"/>
    <property type="gene ID" value="nRc.2.0.1.g31075"/>
</dbReference>
<dbReference type="Proteomes" id="UP000887565">
    <property type="component" value="Unplaced"/>
</dbReference>
<keyword evidence="3" id="KW-0677">Repeat</keyword>
<dbReference type="GO" id="GO:0034128">
    <property type="term" value="P:negative regulation of MyD88-independent toll-like receptor signaling pathway"/>
    <property type="evidence" value="ECO:0007669"/>
    <property type="project" value="InterPro"/>
</dbReference>
<evidence type="ECO:0000256" key="2">
    <source>
        <dbReference type="ARBA" id="ARBA00022490"/>
    </source>
</evidence>
<dbReference type="GO" id="GO:0035591">
    <property type="term" value="F:signaling adaptor activity"/>
    <property type="evidence" value="ECO:0007669"/>
    <property type="project" value="InterPro"/>
</dbReference>
<keyword evidence="7" id="KW-1185">Reference proteome</keyword>
<feature type="region of interest" description="Disordered" evidence="5">
    <location>
        <begin position="36"/>
        <end position="96"/>
    </location>
</feature>
<evidence type="ECO:0000313" key="8">
    <source>
        <dbReference type="WBParaSite" id="nRc.2.0.1.t31075-RA"/>
    </source>
</evidence>
<feature type="compositionally biased region" description="Low complexity" evidence="5">
    <location>
        <begin position="49"/>
        <end position="60"/>
    </location>
</feature>
<evidence type="ECO:0000313" key="7">
    <source>
        <dbReference type="Proteomes" id="UP000887565"/>
    </source>
</evidence>